<evidence type="ECO:0000313" key="3">
    <source>
        <dbReference type="Proteomes" id="UP000886998"/>
    </source>
</evidence>
<proteinExistence type="predicted"/>
<keyword evidence="1" id="KW-1133">Transmembrane helix</keyword>
<feature type="transmembrane region" description="Helical" evidence="1">
    <location>
        <begin position="61"/>
        <end position="79"/>
    </location>
</feature>
<gene>
    <name evidence="2" type="primary">NCL1_43165</name>
    <name evidence="2" type="ORF">TNIN_189601</name>
</gene>
<dbReference type="EMBL" id="BMAV01010720">
    <property type="protein sequence ID" value="GFY56025.1"/>
    <property type="molecule type" value="Genomic_DNA"/>
</dbReference>
<keyword evidence="1" id="KW-0812">Transmembrane</keyword>
<accession>A0A8X7C547</accession>
<organism evidence="2 3">
    <name type="scientific">Trichonephila inaurata madagascariensis</name>
    <dbReference type="NCBI Taxonomy" id="2747483"/>
    <lineage>
        <taxon>Eukaryota</taxon>
        <taxon>Metazoa</taxon>
        <taxon>Ecdysozoa</taxon>
        <taxon>Arthropoda</taxon>
        <taxon>Chelicerata</taxon>
        <taxon>Arachnida</taxon>
        <taxon>Araneae</taxon>
        <taxon>Araneomorphae</taxon>
        <taxon>Entelegynae</taxon>
        <taxon>Araneoidea</taxon>
        <taxon>Nephilidae</taxon>
        <taxon>Trichonephila</taxon>
        <taxon>Trichonephila inaurata</taxon>
    </lineage>
</organism>
<keyword evidence="3" id="KW-1185">Reference proteome</keyword>
<dbReference type="AlphaFoldDB" id="A0A8X7C547"/>
<dbReference type="OrthoDB" id="6132759at2759"/>
<protein>
    <submittedName>
        <fullName evidence="2">Uncharacterized protein</fullName>
    </submittedName>
</protein>
<dbReference type="Proteomes" id="UP000886998">
    <property type="component" value="Unassembled WGS sequence"/>
</dbReference>
<comment type="caution">
    <text evidence="2">The sequence shown here is derived from an EMBL/GenBank/DDBJ whole genome shotgun (WGS) entry which is preliminary data.</text>
</comment>
<evidence type="ECO:0000256" key="1">
    <source>
        <dbReference type="SAM" id="Phobius"/>
    </source>
</evidence>
<sequence length="167" mass="18599">MPMFRTPQVSCVWEPLCGVTFLVVSSRPSREDVDRYRRIDKCSQLAVLLKAACSTRANEEGVILGMLVSLTLSAYLSFIPKNKPYPFLPLSNECPTSEAAESNSTFATLPYSPANIYTNTTFSPSSRPETEDESFHLSYMWISTLALITCLTVGYFGSWIISCLRGK</sequence>
<name>A0A8X7C547_9ARAC</name>
<feature type="transmembrane region" description="Helical" evidence="1">
    <location>
        <begin position="139"/>
        <end position="161"/>
    </location>
</feature>
<reference evidence="2" key="1">
    <citation type="submission" date="2020-08" db="EMBL/GenBank/DDBJ databases">
        <title>Multicomponent nature underlies the extraordinary mechanical properties of spider dragline silk.</title>
        <authorList>
            <person name="Kono N."/>
            <person name="Nakamura H."/>
            <person name="Mori M."/>
            <person name="Yoshida Y."/>
            <person name="Ohtoshi R."/>
            <person name="Malay A.D."/>
            <person name="Moran D.A.P."/>
            <person name="Tomita M."/>
            <person name="Numata K."/>
            <person name="Arakawa K."/>
        </authorList>
    </citation>
    <scope>NUCLEOTIDE SEQUENCE</scope>
</reference>
<keyword evidence="1" id="KW-0472">Membrane</keyword>
<evidence type="ECO:0000313" key="2">
    <source>
        <dbReference type="EMBL" id="GFY56025.1"/>
    </source>
</evidence>